<dbReference type="PRINTS" id="PR01179">
    <property type="entry name" value="ODADCRBXLASE"/>
</dbReference>
<evidence type="ECO:0000259" key="5">
    <source>
        <dbReference type="Pfam" id="PF00278"/>
    </source>
</evidence>
<feature type="modified residue" description="N6-(pyridoxal phosphate)lysine" evidence="3">
    <location>
        <position position="41"/>
    </location>
</feature>
<dbReference type="Proteomes" id="UP000477911">
    <property type="component" value="Unassembled WGS sequence"/>
</dbReference>
<evidence type="ECO:0000256" key="4">
    <source>
        <dbReference type="RuleBase" id="RU003737"/>
    </source>
</evidence>
<dbReference type="SUPFAM" id="SSF50621">
    <property type="entry name" value="Alanine racemase C-terminal domain-like"/>
    <property type="match status" value="1"/>
</dbReference>
<reference evidence="7 8" key="1">
    <citation type="submission" date="2019-12" db="EMBL/GenBank/DDBJ databases">
        <authorList>
            <person name="Li M."/>
        </authorList>
    </citation>
    <scope>NUCLEOTIDE SEQUENCE [LARGE SCALE GENOMIC DNA]</scope>
    <source>
        <strain evidence="7 8">GBMRC 2024</strain>
    </source>
</reference>
<sequence length="797" mass="84645">MARAAGLFGTPFYLYDGDALRARVAQLRTALPGVAFFYSLKANPNLSVVSRLIAAGAGAEVCSRLELETALAAGAPPDRILMVGPAKSADELARAVDLGIAAIVADSLDELEEIDALARARGTVQPVALRINPDFSATGARLSMGGRATQFGLDQPLLPDTLTALRALPGLRLAGLHVYMGTRILSPEVIAANTRQILALADEMLADGPLDFVDVGGGFGVAYHEGEVPLDLAAVAGALNPMIRAFRARHPGTRVAIELGRYMVAEAGIFVTRIRRNKRTKGEQFAICDGGSNLHAAAAGQGFMRRNFPISLHDAEGQPRAGTPERWSATGPLCTPMDVIASGIELPAPRPDDLLCLHHSGAYGPSASPTDFLGFGAPAEVIADGDRLSLASPAPRWQERLSRQQPLSAPPSAAPLVLPAPFDHPALARLDGLRALFERTGARLEEDPAACADLWQEPLVRALTTIGVPEAFNGFPLSQTPLGLSECPYPLHVAMIERLARMDASCILALQGPSLSGGAVLAMGTPDQQARFFAPWRDGPQGTFFAVTEPEVGSDASAGRTRIDTDSEGRMWLSGEKMLVGNIARSSVGLVFAHHAGSRRAALVLLEMDRLAREIQNGQLGIARLPTNGLRGADLARITMERLPIDPGMILGDGSTATLRDGFMAINGVFERNRPVVAALALGNGRGILDRLAIAGATGFADLERRHLALLHRLAGVLEDYAEGRPRAHRISQIKLQAVAFSDALAARIPARAPQALLADPLLRRKMRDARAFEYMEGTSSIHLLNAFRAFAAQVPA</sequence>
<keyword evidence="2 3" id="KW-0663">Pyridoxal phosphate</keyword>
<keyword evidence="8" id="KW-1185">Reference proteome</keyword>
<dbReference type="InterPro" id="IPR037069">
    <property type="entry name" value="AcylCoA_DH/ox_N_sf"/>
</dbReference>
<dbReference type="InterPro" id="IPR046373">
    <property type="entry name" value="Acyl-CoA_Oxase/DH_mid-dom_sf"/>
</dbReference>
<dbReference type="InterPro" id="IPR002433">
    <property type="entry name" value="Orn_de-COase"/>
</dbReference>
<dbReference type="GO" id="GO:0008836">
    <property type="term" value="F:diaminopimelate decarboxylase activity"/>
    <property type="evidence" value="ECO:0007669"/>
    <property type="project" value="TreeGrafter"/>
</dbReference>
<dbReference type="AlphaFoldDB" id="A0A6L7G8A7"/>
<name>A0A6L7G8A7_9RHOB</name>
<evidence type="ECO:0000256" key="1">
    <source>
        <dbReference type="ARBA" id="ARBA00001933"/>
    </source>
</evidence>
<dbReference type="GO" id="GO:0016627">
    <property type="term" value="F:oxidoreductase activity, acting on the CH-CH group of donors"/>
    <property type="evidence" value="ECO:0007669"/>
    <property type="project" value="InterPro"/>
</dbReference>
<dbReference type="Gene3D" id="2.40.110.10">
    <property type="entry name" value="Butyryl-CoA Dehydrogenase, subunit A, domain 2"/>
    <property type="match status" value="1"/>
</dbReference>
<comment type="similarity">
    <text evidence="4">Belongs to the Orn/Lys/Arg decarboxylase class-II family.</text>
</comment>
<evidence type="ECO:0000313" key="7">
    <source>
        <dbReference type="EMBL" id="MXN20285.1"/>
    </source>
</evidence>
<feature type="domain" description="Orn/DAP/Arg decarboxylase 2 C-terminal" evidence="5">
    <location>
        <begin position="13"/>
        <end position="361"/>
    </location>
</feature>
<dbReference type="Gene3D" id="3.20.20.10">
    <property type="entry name" value="Alanine racemase"/>
    <property type="match status" value="1"/>
</dbReference>
<protein>
    <submittedName>
        <fullName evidence="7">Diaminopimelate decarboxylase</fullName>
    </submittedName>
</protein>
<accession>A0A6L7G8A7</accession>
<dbReference type="Gene3D" id="2.40.37.10">
    <property type="entry name" value="Lyase, Ornithine Decarboxylase, Chain A, domain 1"/>
    <property type="match status" value="1"/>
</dbReference>
<evidence type="ECO:0000313" key="8">
    <source>
        <dbReference type="Proteomes" id="UP000477911"/>
    </source>
</evidence>
<feature type="active site" description="Proton donor" evidence="3">
    <location>
        <position position="334"/>
    </location>
</feature>
<dbReference type="Gene3D" id="1.10.540.10">
    <property type="entry name" value="Acyl-CoA dehydrogenase/oxidase, N-terminal domain"/>
    <property type="match status" value="1"/>
</dbReference>
<dbReference type="GO" id="GO:0009089">
    <property type="term" value="P:lysine biosynthetic process via diaminopimelate"/>
    <property type="evidence" value="ECO:0007669"/>
    <property type="project" value="TreeGrafter"/>
</dbReference>
<dbReference type="InterPro" id="IPR009100">
    <property type="entry name" value="AcylCoA_DH/oxidase_NM_dom_sf"/>
</dbReference>
<dbReference type="SUPFAM" id="SSF56645">
    <property type="entry name" value="Acyl-CoA dehydrogenase NM domain-like"/>
    <property type="match status" value="1"/>
</dbReference>
<dbReference type="InterPro" id="IPR000183">
    <property type="entry name" value="Orn/DAP/Arg_de-COase"/>
</dbReference>
<dbReference type="GO" id="GO:0006596">
    <property type="term" value="P:polyamine biosynthetic process"/>
    <property type="evidence" value="ECO:0007669"/>
    <property type="project" value="InterPro"/>
</dbReference>
<dbReference type="SUPFAM" id="SSF51419">
    <property type="entry name" value="PLP-binding barrel"/>
    <property type="match status" value="1"/>
</dbReference>
<dbReference type="Pfam" id="PF02784">
    <property type="entry name" value="Orn_Arg_deC_N"/>
    <property type="match status" value="1"/>
</dbReference>
<dbReference type="InterPro" id="IPR009006">
    <property type="entry name" value="Ala_racemase/Decarboxylase_C"/>
</dbReference>
<dbReference type="InterPro" id="IPR022643">
    <property type="entry name" value="De-COase2_C"/>
</dbReference>
<organism evidence="7 8">
    <name type="scientific">Pseudooceanicola albus</name>
    <dbReference type="NCBI Taxonomy" id="2692189"/>
    <lineage>
        <taxon>Bacteria</taxon>
        <taxon>Pseudomonadati</taxon>
        <taxon>Pseudomonadota</taxon>
        <taxon>Alphaproteobacteria</taxon>
        <taxon>Rhodobacterales</taxon>
        <taxon>Paracoccaceae</taxon>
        <taxon>Pseudooceanicola</taxon>
    </lineage>
</organism>
<comment type="cofactor">
    <cofactor evidence="1 3">
        <name>pyridoxal 5'-phosphate</name>
        <dbReference type="ChEBI" id="CHEBI:597326"/>
    </cofactor>
</comment>
<dbReference type="GO" id="GO:0050660">
    <property type="term" value="F:flavin adenine dinucleotide binding"/>
    <property type="evidence" value="ECO:0007669"/>
    <property type="project" value="InterPro"/>
</dbReference>
<dbReference type="EMBL" id="WUMU01000026">
    <property type="protein sequence ID" value="MXN20285.1"/>
    <property type="molecule type" value="Genomic_DNA"/>
</dbReference>
<feature type="domain" description="Orn/DAP/Arg decarboxylase 2 N-terminal" evidence="6">
    <location>
        <begin position="20"/>
        <end position="265"/>
    </location>
</feature>
<dbReference type="PANTHER" id="PTHR43727:SF2">
    <property type="entry name" value="GROUP IV DECARBOXYLASE"/>
    <property type="match status" value="1"/>
</dbReference>
<dbReference type="PRINTS" id="PR01182">
    <property type="entry name" value="ORNDCRBXLASE"/>
</dbReference>
<proteinExistence type="inferred from homology"/>
<dbReference type="PANTHER" id="PTHR43727">
    <property type="entry name" value="DIAMINOPIMELATE DECARBOXYLASE"/>
    <property type="match status" value="1"/>
</dbReference>
<dbReference type="InterPro" id="IPR022644">
    <property type="entry name" value="De-COase2_N"/>
</dbReference>
<dbReference type="Pfam" id="PF00278">
    <property type="entry name" value="Orn_DAP_Arg_deC"/>
    <property type="match status" value="1"/>
</dbReference>
<evidence type="ECO:0000256" key="2">
    <source>
        <dbReference type="ARBA" id="ARBA00022898"/>
    </source>
</evidence>
<evidence type="ECO:0000256" key="3">
    <source>
        <dbReference type="PIRSR" id="PIRSR600183-50"/>
    </source>
</evidence>
<dbReference type="InterPro" id="IPR029066">
    <property type="entry name" value="PLP-binding_barrel"/>
</dbReference>
<gene>
    <name evidence="7" type="ORF">GR170_20810</name>
</gene>
<evidence type="ECO:0000259" key="6">
    <source>
        <dbReference type="Pfam" id="PF02784"/>
    </source>
</evidence>
<comment type="caution">
    <text evidence="7">The sequence shown here is derived from an EMBL/GenBank/DDBJ whole genome shotgun (WGS) entry which is preliminary data.</text>
</comment>